<sequence>MVKQWPKVTFFIIGNEFCERFSFYGMRAVLTLYAINVLRFSSAKVIYIYHGFIALSYGTPILGSILADGYIGKFWTILLISMVYILGQLILTISSAFDFSVSLHPTLDILGLALIGIGTGGIKPCVAAFGADQFNPNHTKMVSAFFAVFYFSLNAGSAASMFITPELRAIRCGGHESCFPLAFGLPAALMLTATILFVLGSPKYKNLPLQENAIFRVAEMIYVALKNKSCSKIKREHWLEHYLDQHRCETDRACKALLQSGQSKQCAQTKFLGYVTNLCRVINMLLPLVVFWALYDQQGSKWTMQALAMDGNITDSFMILPDQMGLLNSFIVLLSIPLFQFVVYPLIEKFGIKTTPLRRMAAGGFLTSAAFVICAVLQFQIEETLPIIPTSDTAYVSFINVYKNCSVTVTDFDGLEKKIGPDKSLVDDVTNRNLELFRVKVGQAADSEFLIKFDINLLIPCSNVSPVAVQYGCLSASSSEAYAGGIALCRVQNDNSSACNFDTNWESVYWSSSTAQRKDVVTDKMSPNFTSTVYSYKDIRAGRYHIHYIPNNVSSTLPDLLNESAVHLKGVVVEIQGMGGVYSLTITSDEEKTSGDNLTTSATMHTIIFKNHLSILWQIPQYAVITFAEVLIIMTGIEFAYSQAAPVLKSVVQAVWLSNVACGDMLIIIIESLHLFENLVTEMLVYAVIMFLVAIAFSLMAFFYYEYAHYNTEDVQHVELKNLRSD</sequence>
<keyword evidence="12" id="KW-1185">Reference proteome</keyword>
<keyword evidence="4 10" id="KW-0812">Transmembrane</keyword>
<feature type="transmembrane region" description="Helical" evidence="10">
    <location>
        <begin position="74"/>
        <end position="97"/>
    </location>
</feature>
<name>A0A0N4V247_ENTVE</name>
<feature type="transmembrane region" description="Helical" evidence="10">
    <location>
        <begin position="109"/>
        <end position="130"/>
    </location>
</feature>
<keyword evidence="5" id="KW-0571">Peptide transport</keyword>
<dbReference type="GO" id="GO:0015031">
    <property type="term" value="P:protein transport"/>
    <property type="evidence" value="ECO:0007669"/>
    <property type="project" value="UniProtKB-KW"/>
</dbReference>
<dbReference type="GO" id="GO:0016020">
    <property type="term" value="C:membrane"/>
    <property type="evidence" value="ECO:0007669"/>
    <property type="project" value="UniProtKB-SubCell"/>
</dbReference>
<dbReference type="InterPro" id="IPR036259">
    <property type="entry name" value="MFS_trans_sf"/>
</dbReference>
<feature type="transmembrane region" description="Helical" evidence="10">
    <location>
        <begin position="142"/>
        <end position="163"/>
    </location>
</feature>
<comment type="similarity">
    <text evidence="2">Belongs to the major facilitator superfamily. Proton-dependent oligopeptide transporter (POT/PTR) (TC 2.A.17) family.</text>
</comment>
<dbReference type="EMBL" id="UXUI01007679">
    <property type="protein sequence ID" value="VDD88623.1"/>
    <property type="molecule type" value="Genomic_DNA"/>
</dbReference>
<gene>
    <name evidence="11" type="ORF">EVEC_LOCUS3766</name>
</gene>
<feature type="transmembrane region" description="Helical" evidence="10">
    <location>
        <begin position="654"/>
        <end position="677"/>
    </location>
</feature>
<accession>A0A0N4V247</accession>
<keyword evidence="6" id="KW-0653">Protein transport</keyword>
<evidence type="ECO:0000313" key="11">
    <source>
        <dbReference type="EMBL" id="VDD88623.1"/>
    </source>
</evidence>
<keyword evidence="3" id="KW-0813">Transport</keyword>
<dbReference type="GO" id="GO:0006857">
    <property type="term" value="P:oligopeptide transport"/>
    <property type="evidence" value="ECO:0007669"/>
    <property type="project" value="InterPro"/>
</dbReference>
<dbReference type="PANTHER" id="PTHR11654">
    <property type="entry name" value="OLIGOPEPTIDE TRANSPORTER-RELATED"/>
    <property type="match status" value="1"/>
</dbReference>
<reference evidence="13" key="1">
    <citation type="submission" date="2017-02" db="UniProtKB">
        <authorList>
            <consortium name="WormBaseParasite"/>
        </authorList>
    </citation>
    <scope>IDENTIFICATION</scope>
</reference>
<dbReference type="FunFam" id="1.20.1250.20:FF:000049">
    <property type="entry name" value="Solute carrier family 15 member 2"/>
    <property type="match status" value="1"/>
</dbReference>
<dbReference type="Pfam" id="PF00854">
    <property type="entry name" value="PTR2"/>
    <property type="match status" value="2"/>
</dbReference>
<feature type="transmembrane region" description="Helical" evidence="10">
    <location>
        <begin position="622"/>
        <end position="642"/>
    </location>
</feature>
<dbReference type="SUPFAM" id="SSF103473">
    <property type="entry name" value="MFS general substrate transporter"/>
    <property type="match status" value="1"/>
</dbReference>
<dbReference type="OrthoDB" id="205993at2759"/>
<evidence type="ECO:0000256" key="6">
    <source>
        <dbReference type="ARBA" id="ARBA00022927"/>
    </source>
</evidence>
<dbReference type="GO" id="GO:0022857">
    <property type="term" value="F:transmembrane transporter activity"/>
    <property type="evidence" value="ECO:0007669"/>
    <property type="project" value="InterPro"/>
</dbReference>
<dbReference type="InterPro" id="IPR018456">
    <property type="entry name" value="PTR2_symporter_CS"/>
</dbReference>
<feature type="transmembrane region" description="Helical" evidence="10">
    <location>
        <begin position="183"/>
        <end position="200"/>
    </location>
</feature>
<evidence type="ECO:0000313" key="13">
    <source>
        <dbReference type="WBParaSite" id="EVEC_0000405801-mRNA-1"/>
    </source>
</evidence>
<evidence type="ECO:0000256" key="5">
    <source>
        <dbReference type="ARBA" id="ARBA00022856"/>
    </source>
</evidence>
<feature type="transmembrane region" description="Helical" evidence="10">
    <location>
        <begin position="326"/>
        <end position="347"/>
    </location>
</feature>
<feature type="transmembrane region" description="Helical" evidence="10">
    <location>
        <begin position="359"/>
        <end position="381"/>
    </location>
</feature>
<evidence type="ECO:0000256" key="10">
    <source>
        <dbReference type="SAM" id="Phobius"/>
    </source>
</evidence>
<protein>
    <recommendedName>
        <fullName evidence="9">Oligopeptide transporter 1</fullName>
    </recommendedName>
</protein>
<feature type="transmembrane region" description="Helical" evidence="10">
    <location>
        <begin position="271"/>
        <end position="295"/>
    </location>
</feature>
<feature type="transmembrane region" description="Helical" evidence="10">
    <location>
        <begin position="683"/>
        <end position="705"/>
    </location>
</feature>
<keyword evidence="7 10" id="KW-1133">Transmembrane helix</keyword>
<reference evidence="11 12" key="2">
    <citation type="submission" date="2018-10" db="EMBL/GenBank/DDBJ databases">
        <authorList>
            <consortium name="Pathogen Informatics"/>
        </authorList>
    </citation>
    <scope>NUCLEOTIDE SEQUENCE [LARGE SCALE GENOMIC DNA]</scope>
</reference>
<evidence type="ECO:0000313" key="12">
    <source>
        <dbReference type="Proteomes" id="UP000274131"/>
    </source>
</evidence>
<organism evidence="13">
    <name type="scientific">Enterobius vermicularis</name>
    <name type="common">Human pinworm</name>
    <dbReference type="NCBI Taxonomy" id="51028"/>
    <lineage>
        <taxon>Eukaryota</taxon>
        <taxon>Metazoa</taxon>
        <taxon>Ecdysozoa</taxon>
        <taxon>Nematoda</taxon>
        <taxon>Chromadorea</taxon>
        <taxon>Rhabditida</taxon>
        <taxon>Spirurina</taxon>
        <taxon>Oxyuridomorpha</taxon>
        <taxon>Oxyuroidea</taxon>
        <taxon>Oxyuridae</taxon>
        <taxon>Enterobius</taxon>
    </lineage>
</organism>
<dbReference type="WBParaSite" id="EVEC_0000405801-mRNA-1">
    <property type="protein sequence ID" value="EVEC_0000405801-mRNA-1"/>
    <property type="gene ID" value="EVEC_0000405801"/>
</dbReference>
<evidence type="ECO:0000256" key="7">
    <source>
        <dbReference type="ARBA" id="ARBA00022989"/>
    </source>
</evidence>
<proteinExistence type="inferred from homology"/>
<dbReference type="Proteomes" id="UP000274131">
    <property type="component" value="Unassembled WGS sequence"/>
</dbReference>
<dbReference type="PROSITE" id="PS01022">
    <property type="entry name" value="PTR2_1"/>
    <property type="match status" value="1"/>
</dbReference>
<dbReference type="AlphaFoldDB" id="A0A0N4V247"/>
<dbReference type="STRING" id="51028.A0A0N4V247"/>
<evidence type="ECO:0000256" key="4">
    <source>
        <dbReference type="ARBA" id="ARBA00022692"/>
    </source>
</evidence>
<evidence type="ECO:0000256" key="3">
    <source>
        <dbReference type="ARBA" id="ARBA00022448"/>
    </source>
</evidence>
<evidence type="ECO:0000256" key="8">
    <source>
        <dbReference type="ARBA" id="ARBA00023136"/>
    </source>
</evidence>
<evidence type="ECO:0000256" key="9">
    <source>
        <dbReference type="ARBA" id="ARBA00078114"/>
    </source>
</evidence>
<dbReference type="Gene3D" id="1.20.1250.20">
    <property type="entry name" value="MFS general substrate transporter like domains"/>
    <property type="match status" value="2"/>
</dbReference>
<comment type="subcellular location">
    <subcellularLocation>
        <location evidence="1">Membrane</location>
        <topology evidence="1">Multi-pass membrane protein</topology>
    </subcellularLocation>
</comment>
<evidence type="ECO:0000256" key="1">
    <source>
        <dbReference type="ARBA" id="ARBA00004141"/>
    </source>
</evidence>
<feature type="transmembrane region" description="Helical" evidence="10">
    <location>
        <begin position="21"/>
        <end position="40"/>
    </location>
</feature>
<evidence type="ECO:0000256" key="2">
    <source>
        <dbReference type="ARBA" id="ARBA00005982"/>
    </source>
</evidence>
<dbReference type="InterPro" id="IPR000109">
    <property type="entry name" value="POT_fam"/>
</dbReference>
<feature type="transmembrane region" description="Helical" evidence="10">
    <location>
        <begin position="46"/>
        <end position="67"/>
    </location>
</feature>
<keyword evidence="8 10" id="KW-0472">Membrane</keyword>